<dbReference type="RefSeq" id="XP_047840372.1">
    <property type="nucleotide sequence ID" value="XM_047984398.1"/>
</dbReference>
<protein>
    <submittedName>
        <fullName evidence="2">Uncharacterized protein</fullName>
    </submittedName>
</protein>
<dbReference type="GeneID" id="72065241"/>
<feature type="compositionally biased region" description="Polar residues" evidence="1">
    <location>
        <begin position="18"/>
        <end position="29"/>
    </location>
</feature>
<dbReference type="EMBL" id="CP086355">
    <property type="protein sequence ID" value="UNI16891.1"/>
    <property type="molecule type" value="Genomic_DNA"/>
</dbReference>
<accession>A0A9Q8QDG6</accession>
<gene>
    <name evidence="2" type="ORF">JDV02_003281</name>
</gene>
<evidence type="ECO:0000256" key="1">
    <source>
        <dbReference type="SAM" id="MobiDB-lite"/>
    </source>
</evidence>
<name>A0A9Q8QDG6_9HYPO</name>
<dbReference type="KEGG" id="ptkz:JDV02_003281"/>
<keyword evidence="3" id="KW-1185">Reference proteome</keyword>
<organism evidence="2 3">
    <name type="scientific">Purpureocillium takamizusanense</name>
    <dbReference type="NCBI Taxonomy" id="2060973"/>
    <lineage>
        <taxon>Eukaryota</taxon>
        <taxon>Fungi</taxon>
        <taxon>Dikarya</taxon>
        <taxon>Ascomycota</taxon>
        <taxon>Pezizomycotina</taxon>
        <taxon>Sordariomycetes</taxon>
        <taxon>Hypocreomycetidae</taxon>
        <taxon>Hypocreales</taxon>
        <taxon>Ophiocordycipitaceae</taxon>
        <taxon>Purpureocillium</taxon>
    </lineage>
</organism>
<dbReference type="AlphaFoldDB" id="A0A9Q8QDG6"/>
<feature type="region of interest" description="Disordered" evidence="1">
    <location>
        <begin position="1"/>
        <end position="33"/>
    </location>
</feature>
<dbReference type="Proteomes" id="UP000829364">
    <property type="component" value="Chromosome 2"/>
</dbReference>
<evidence type="ECO:0000313" key="2">
    <source>
        <dbReference type="EMBL" id="UNI16891.1"/>
    </source>
</evidence>
<sequence length="75" mass="7762">MDANVASVDATVDANGNAEENQAAPSVSGTRAGVKRLSLSSSLSLRRLSGQFSPQRLGRAYSKRKSSGSTIQPAP</sequence>
<reference evidence="2" key="1">
    <citation type="submission" date="2021-11" db="EMBL/GenBank/DDBJ databases">
        <title>Purpureocillium_takamizusanense_genome.</title>
        <authorList>
            <person name="Nguyen N.-H."/>
        </authorList>
    </citation>
    <scope>NUCLEOTIDE SEQUENCE</scope>
    <source>
        <strain evidence="2">PT3</strain>
    </source>
</reference>
<proteinExistence type="predicted"/>
<feature type="region of interest" description="Disordered" evidence="1">
    <location>
        <begin position="49"/>
        <end position="75"/>
    </location>
</feature>
<evidence type="ECO:0000313" key="3">
    <source>
        <dbReference type="Proteomes" id="UP000829364"/>
    </source>
</evidence>